<organism evidence="1 2">
    <name type="scientific">Gossypium stocksii</name>
    <dbReference type="NCBI Taxonomy" id="47602"/>
    <lineage>
        <taxon>Eukaryota</taxon>
        <taxon>Viridiplantae</taxon>
        <taxon>Streptophyta</taxon>
        <taxon>Embryophyta</taxon>
        <taxon>Tracheophyta</taxon>
        <taxon>Spermatophyta</taxon>
        <taxon>Magnoliopsida</taxon>
        <taxon>eudicotyledons</taxon>
        <taxon>Gunneridae</taxon>
        <taxon>Pentapetalae</taxon>
        <taxon>rosids</taxon>
        <taxon>malvids</taxon>
        <taxon>Malvales</taxon>
        <taxon>Malvaceae</taxon>
        <taxon>Malvoideae</taxon>
        <taxon>Gossypium</taxon>
    </lineage>
</organism>
<dbReference type="EMBL" id="JAIQCV010000005">
    <property type="protein sequence ID" value="KAH1098500.1"/>
    <property type="molecule type" value="Genomic_DNA"/>
</dbReference>
<dbReference type="AlphaFoldDB" id="A0A9D3VW65"/>
<dbReference type="Proteomes" id="UP000828251">
    <property type="component" value="Unassembled WGS sequence"/>
</dbReference>
<gene>
    <name evidence="1" type="ORF">J1N35_015421</name>
</gene>
<evidence type="ECO:0000313" key="1">
    <source>
        <dbReference type="EMBL" id="KAH1098500.1"/>
    </source>
</evidence>
<proteinExistence type="predicted"/>
<protein>
    <submittedName>
        <fullName evidence="1">Uncharacterized protein</fullName>
    </submittedName>
</protein>
<name>A0A9D3VW65_9ROSI</name>
<reference evidence="1 2" key="1">
    <citation type="journal article" date="2021" name="Plant Biotechnol. J.">
        <title>Multi-omics assisted identification of the key and species-specific regulatory components of drought-tolerant mechanisms in Gossypium stocksii.</title>
        <authorList>
            <person name="Yu D."/>
            <person name="Ke L."/>
            <person name="Zhang D."/>
            <person name="Wu Y."/>
            <person name="Sun Y."/>
            <person name="Mei J."/>
            <person name="Sun J."/>
            <person name="Sun Y."/>
        </authorList>
    </citation>
    <scope>NUCLEOTIDE SEQUENCE [LARGE SCALE GENOMIC DNA]</scope>
    <source>
        <strain evidence="2">cv. E1</strain>
        <tissue evidence="1">Leaf</tissue>
    </source>
</reference>
<sequence length="76" mass="8941">MVSELIDYNDQSWKQRLIKDTFMQSDADHILQIPLVQCAHEDFLIWGGEPWGEFSCEGEDESMDHLFRQRPITVDV</sequence>
<dbReference type="OrthoDB" id="999432at2759"/>
<keyword evidence="2" id="KW-1185">Reference proteome</keyword>
<evidence type="ECO:0000313" key="2">
    <source>
        <dbReference type="Proteomes" id="UP000828251"/>
    </source>
</evidence>
<accession>A0A9D3VW65</accession>
<comment type="caution">
    <text evidence="1">The sequence shown here is derived from an EMBL/GenBank/DDBJ whole genome shotgun (WGS) entry which is preliminary data.</text>
</comment>